<evidence type="ECO:0000313" key="2">
    <source>
        <dbReference type="EMBL" id="TDO31039.1"/>
    </source>
</evidence>
<name>A0A4R6J6E9_9ACTN</name>
<feature type="domain" description="Aminoglycoside phosphotransferase" evidence="1">
    <location>
        <begin position="2"/>
        <end position="108"/>
    </location>
</feature>
<comment type="caution">
    <text evidence="2">The sequence shown here is derived from an EMBL/GenBank/DDBJ whole genome shotgun (WGS) entry which is preliminary data.</text>
</comment>
<keyword evidence="2" id="KW-0808">Transferase</keyword>
<evidence type="ECO:0000259" key="1">
    <source>
        <dbReference type="Pfam" id="PF01636"/>
    </source>
</evidence>
<keyword evidence="3" id="KW-1185">Reference proteome</keyword>
<dbReference type="Gene3D" id="3.90.1200.10">
    <property type="match status" value="1"/>
</dbReference>
<dbReference type="SUPFAM" id="SSF56112">
    <property type="entry name" value="Protein kinase-like (PK-like)"/>
    <property type="match status" value="1"/>
</dbReference>
<dbReference type="InterPro" id="IPR002575">
    <property type="entry name" value="Aminoglycoside_PTrfase"/>
</dbReference>
<dbReference type="GO" id="GO:0016740">
    <property type="term" value="F:transferase activity"/>
    <property type="evidence" value="ECO:0007669"/>
    <property type="project" value="UniProtKB-KW"/>
</dbReference>
<sequence>MARFHQASATITPAWQRPRAFALNHIVSAGASGWLHEWLADLAADLQRIRHDDAGKIVIHGDFTAHNVVASGQPPQPTGVIDFALAYVESALADVGFGLWRSGRPHQNAIGLDPQRIHNLISGYVQVRPLSAAAADAIAVYIRARGIQQAVKSQTRRHPPSGLLAQRIRWLSAHHSTLREAISDAILQA</sequence>
<protein>
    <submittedName>
        <fullName evidence="2">Phosphotransferase family enzyme</fullName>
    </submittedName>
</protein>
<reference evidence="2 3" key="1">
    <citation type="submission" date="2019-03" db="EMBL/GenBank/DDBJ databases">
        <title>Genomic Encyclopedia of Type Strains, Phase III (KMG-III): the genomes of soil and plant-associated and newly described type strains.</title>
        <authorList>
            <person name="Whitman W."/>
        </authorList>
    </citation>
    <scope>NUCLEOTIDE SEQUENCE [LARGE SCALE GENOMIC DNA]</scope>
    <source>
        <strain evidence="2 3">VKM Ac-2527</strain>
    </source>
</reference>
<proteinExistence type="predicted"/>
<dbReference type="AlphaFoldDB" id="A0A4R6J6E9"/>
<dbReference type="InterPro" id="IPR011009">
    <property type="entry name" value="Kinase-like_dom_sf"/>
</dbReference>
<evidence type="ECO:0000313" key="3">
    <source>
        <dbReference type="Proteomes" id="UP000295388"/>
    </source>
</evidence>
<accession>A0A4R6J6E9</accession>
<dbReference type="Proteomes" id="UP000295388">
    <property type="component" value="Unassembled WGS sequence"/>
</dbReference>
<gene>
    <name evidence="2" type="ORF">EV643_13464</name>
</gene>
<dbReference type="EMBL" id="SNWQ01000034">
    <property type="protein sequence ID" value="TDO31039.1"/>
    <property type="molecule type" value="Genomic_DNA"/>
</dbReference>
<dbReference type="Pfam" id="PF01636">
    <property type="entry name" value="APH"/>
    <property type="match status" value="1"/>
</dbReference>
<organism evidence="2 3">
    <name type="scientific">Kribbella caucasensis</name>
    <dbReference type="NCBI Taxonomy" id="2512215"/>
    <lineage>
        <taxon>Bacteria</taxon>
        <taxon>Bacillati</taxon>
        <taxon>Actinomycetota</taxon>
        <taxon>Actinomycetes</taxon>
        <taxon>Propionibacteriales</taxon>
        <taxon>Kribbellaceae</taxon>
        <taxon>Kribbella</taxon>
    </lineage>
</organism>